<dbReference type="GO" id="GO:0005829">
    <property type="term" value="C:cytosol"/>
    <property type="evidence" value="ECO:0007669"/>
    <property type="project" value="TreeGrafter"/>
</dbReference>
<dbReference type="CDD" id="cd04647">
    <property type="entry name" value="LbH_MAT_like"/>
    <property type="match status" value="1"/>
</dbReference>
<accession>A0A073K157</accession>
<evidence type="ECO:0000256" key="3">
    <source>
        <dbReference type="ARBA" id="ARBA00022737"/>
    </source>
</evidence>
<dbReference type="PROSITE" id="PS00101">
    <property type="entry name" value="HEXAPEP_TRANSFERASES"/>
    <property type="match status" value="1"/>
</dbReference>
<keyword evidence="5" id="KW-1185">Reference proteome</keyword>
<dbReference type="GO" id="GO:0008374">
    <property type="term" value="F:O-acyltransferase activity"/>
    <property type="evidence" value="ECO:0007669"/>
    <property type="project" value="TreeGrafter"/>
</dbReference>
<dbReference type="SUPFAM" id="SSF51161">
    <property type="entry name" value="Trimeric LpxA-like enzymes"/>
    <property type="match status" value="1"/>
</dbReference>
<dbReference type="PANTHER" id="PTHR23416:SF23">
    <property type="entry name" value="ACETYLTRANSFERASE C18B11.09C-RELATED"/>
    <property type="match status" value="1"/>
</dbReference>
<dbReference type="Proteomes" id="UP000027822">
    <property type="component" value="Unassembled WGS sequence"/>
</dbReference>
<dbReference type="Pfam" id="PF14602">
    <property type="entry name" value="Hexapep_2"/>
    <property type="match status" value="1"/>
</dbReference>
<evidence type="ECO:0000256" key="1">
    <source>
        <dbReference type="ARBA" id="ARBA00007274"/>
    </source>
</evidence>
<dbReference type="InterPro" id="IPR011004">
    <property type="entry name" value="Trimer_LpxA-like_sf"/>
</dbReference>
<organism evidence="4 5">
    <name type="scientific">Bacillus manliponensis</name>
    <dbReference type="NCBI Taxonomy" id="574376"/>
    <lineage>
        <taxon>Bacteria</taxon>
        <taxon>Bacillati</taxon>
        <taxon>Bacillota</taxon>
        <taxon>Bacilli</taxon>
        <taxon>Bacillales</taxon>
        <taxon>Bacillaceae</taxon>
        <taxon>Bacillus</taxon>
        <taxon>Bacillus cereus group</taxon>
    </lineage>
</organism>
<protein>
    <recommendedName>
        <fullName evidence="6">Acetyltransferase</fullName>
    </recommendedName>
</protein>
<dbReference type="InterPro" id="IPR001451">
    <property type="entry name" value="Hexapep"/>
</dbReference>
<dbReference type="AlphaFoldDB" id="A0A073K157"/>
<dbReference type="EMBL" id="JOTN01000004">
    <property type="protein sequence ID" value="KEK20286.1"/>
    <property type="molecule type" value="Genomic_DNA"/>
</dbReference>
<dbReference type="PANTHER" id="PTHR23416">
    <property type="entry name" value="SIALIC ACID SYNTHASE-RELATED"/>
    <property type="match status" value="1"/>
</dbReference>
<sequence length="186" mass="20800">MFNRIKKFLRIRLGKISREELTLEACLRRGMKVGENCHGLTGSTIDYAHCWLIEIGNNVTFAPQVYLLAHDASTKRYLNYTKIAKIKIEDNVFIGARSLIMPGVIVGENAIVAAGSVVTKSVSAGHIVGGNPAKVLGRTEDYINKHRLNMETAHVYDRSWTIDENITLNMGIKMKRELDHAVGYVE</sequence>
<gene>
    <name evidence="4" type="ORF">BAMA_17775</name>
</gene>
<dbReference type="OrthoDB" id="9812571at2"/>
<keyword evidence="3" id="KW-0677">Repeat</keyword>
<dbReference type="InterPro" id="IPR018357">
    <property type="entry name" value="Hexapep_transf_CS"/>
</dbReference>
<evidence type="ECO:0000256" key="2">
    <source>
        <dbReference type="ARBA" id="ARBA00022679"/>
    </source>
</evidence>
<reference evidence="4 5" key="1">
    <citation type="submission" date="2014-06" db="EMBL/GenBank/DDBJ databases">
        <title>Draft genome sequence of Bacillus manliponensis JCM 15802 (MCCC 1A00708).</title>
        <authorList>
            <person name="Lai Q."/>
            <person name="Liu Y."/>
            <person name="Shao Z."/>
        </authorList>
    </citation>
    <scope>NUCLEOTIDE SEQUENCE [LARGE SCALE GENOMIC DNA]</scope>
    <source>
        <strain evidence="4 5">JCM 15802</strain>
    </source>
</reference>
<evidence type="ECO:0000313" key="5">
    <source>
        <dbReference type="Proteomes" id="UP000027822"/>
    </source>
</evidence>
<dbReference type="eggNOG" id="COG0110">
    <property type="taxonomic scope" value="Bacteria"/>
</dbReference>
<dbReference type="Gene3D" id="2.160.10.10">
    <property type="entry name" value="Hexapeptide repeat proteins"/>
    <property type="match status" value="1"/>
</dbReference>
<name>A0A073K157_9BACI</name>
<comment type="caution">
    <text evidence="4">The sequence shown here is derived from an EMBL/GenBank/DDBJ whole genome shotgun (WGS) entry which is preliminary data.</text>
</comment>
<proteinExistence type="inferred from homology"/>
<dbReference type="STRING" id="574376.BAMA_17775"/>
<keyword evidence="2" id="KW-0808">Transferase</keyword>
<evidence type="ECO:0000313" key="4">
    <source>
        <dbReference type="EMBL" id="KEK20286.1"/>
    </source>
</evidence>
<comment type="similarity">
    <text evidence="1">Belongs to the transferase hexapeptide repeat family.</text>
</comment>
<dbReference type="InterPro" id="IPR051159">
    <property type="entry name" value="Hexapeptide_acetyltransf"/>
</dbReference>
<evidence type="ECO:0008006" key="6">
    <source>
        <dbReference type="Google" id="ProtNLM"/>
    </source>
</evidence>
<dbReference type="RefSeq" id="WP_034637692.1">
    <property type="nucleotide sequence ID" value="NZ_CBCSJC010000003.1"/>
</dbReference>